<dbReference type="Proteomes" id="UP000623129">
    <property type="component" value="Unassembled WGS sequence"/>
</dbReference>
<feature type="domain" description="MADS-box" evidence="6">
    <location>
        <begin position="9"/>
        <end position="69"/>
    </location>
</feature>
<dbReference type="InterPro" id="IPR002100">
    <property type="entry name" value="TF_MADSbox"/>
</dbReference>
<dbReference type="EMBL" id="SWLB01000006">
    <property type="protein sequence ID" value="KAF3337333.1"/>
    <property type="molecule type" value="Genomic_DNA"/>
</dbReference>
<evidence type="ECO:0000256" key="1">
    <source>
        <dbReference type="ARBA" id="ARBA00004123"/>
    </source>
</evidence>
<sequence length="282" mass="32159">MDIQEGSKLARPKVPIAKIQNTTTRHITYSKRRSGLLKKIYEVSVMSDIDCALIAFSTSDNLTQFSNRRIEDVLLKFLSLPEEQTMSSTPIPNKEDLIVLLENLKTQDMAREAPKQGSSTSDLPKSCWDSEDIQEEVIELQKRLNSLKNIQRFVSDLRKPIHSPLELKELDRKLFKILDQVRKRKNYLLSKSATSTDSSLPITEQYREEASFPLEQKLEALQLTNKGKQPIQPPYGGATGVVKKEKASDMNRHEFNTIDTNMHNSMDYASLSKEMNKLNCLG</sequence>
<evidence type="ECO:0000256" key="2">
    <source>
        <dbReference type="ARBA" id="ARBA00023015"/>
    </source>
</evidence>
<dbReference type="PANTHER" id="PTHR48019">
    <property type="entry name" value="SERUM RESPONSE FACTOR HOMOLOG"/>
    <property type="match status" value="1"/>
</dbReference>
<dbReference type="GO" id="GO:0005634">
    <property type="term" value="C:nucleus"/>
    <property type="evidence" value="ECO:0007669"/>
    <property type="project" value="UniProtKB-SubCell"/>
</dbReference>
<dbReference type="InterPro" id="IPR050142">
    <property type="entry name" value="MADS-box/MEF2_TF"/>
</dbReference>
<proteinExistence type="predicted"/>
<keyword evidence="2" id="KW-0805">Transcription regulation</keyword>
<dbReference type="PROSITE" id="PS50066">
    <property type="entry name" value="MADS_BOX_2"/>
    <property type="match status" value="1"/>
</dbReference>
<dbReference type="InterPro" id="IPR036879">
    <property type="entry name" value="TF_MADSbox_sf"/>
</dbReference>
<comment type="caution">
    <text evidence="7">The sequence shown here is derived from an EMBL/GenBank/DDBJ whole genome shotgun (WGS) entry which is preliminary data.</text>
</comment>
<dbReference type="GO" id="GO:0003677">
    <property type="term" value="F:DNA binding"/>
    <property type="evidence" value="ECO:0007669"/>
    <property type="project" value="UniProtKB-KW"/>
</dbReference>
<dbReference type="PRINTS" id="PR00404">
    <property type="entry name" value="MADSDOMAIN"/>
</dbReference>
<protein>
    <submittedName>
        <fullName evidence="7">Agamous-like MADS-box protein AGL14</fullName>
    </submittedName>
</protein>
<comment type="subcellular location">
    <subcellularLocation>
        <location evidence="1">Nucleus</location>
    </subcellularLocation>
</comment>
<keyword evidence="8" id="KW-1185">Reference proteome</keyword>
<organism evidence="7 8">
    <name type="scientific">Carex littledalei</name>
    <dbReference type="NCBI Taxonomy" id="544730"/>
    <lineage>
        <taxon>Eukaryota</taxon>
        <taxon>Viridiplantae</taxon>
        <taxon>Streptophyta</taxon>
        <taxon>Embryophyta</taxon>
        <taxon>Tracheophyta</taxon>
        <taxon>Spermatophyta</taxon>
        <taxon>Magnoliopsida</taxon>
        <taxon>Liliopsida</taxon>
        <taxon>Poales</taxon>
        <taxon>Cyperaceae</taxon>
        <taxon>Cyperoideae</taxon>
        <taxon>Cariceae</taxon>
        <taxon>Carex</taxon>
        <taxon>Carex subgen. Euthyceras</taxon>
    </lineage>
</organism>
<dbReference type="AlphaFoldDB" id="A0A833VVS4"/>
<gene>
    <name evidence="7" type="ORF">FCM35_KLT17920</name>
</gene>
<evidence type="ECO:0000313" key="8">
    <source>
        <dbReference type="Proteomes" id="UP000623129"/>
    </source>
</evidence>
<keyword evidence="4" id="KW-0804">Transcription</keyword>
<dbReference type="Pfam" id="PF00319">
    <property type="entry name" value="SRF-TF"/>
    <property type="match status" value="1"/>
</dbReference>
<evidence type="ECO:0000256" key="5">
    <source>
        <dbReference type="ARBA" id="ARBA00023242"/>
    </source>
</evidence>
<evidence type="ECO:0000256" key="4">
    <source>
        <dbReference type="ARBA" id="ARBA00023163"/>
    </source>
</evidence>
<dbReference type="OrthoDB" id="1898716at2759"/>
<keyword evidence="3" id="KW-0238">DNA-binding</keyword>
<dbReference type="SUPFAM" id="SSF55455">
    <property type="entry name" value="SRF-like"/>
    <property type="match status" value="1"/>
</dbReference>
<name>A0A833VVS4_9POAL</name>
<accession>A0A833VVS4</accession>
<reference evidence="7" key="1">
    <citation type="submission" date="2020-01" db="EMBL/GenBank/DDBJ databases">
        <title>Genome sequence of Kobresia littledalei, the first chromosome-level genome in the family Cyperaceae.</title>
        <authorList>
            <person name="Qu G."/>
        </authorList>
    </citation>
    <scope>NUCLEOTIDE SEQUENCE</scope>
    <source>
        <strain evidence="7">C.B.Clarke</strain>
        <tissue evidence="7">Leaf</tissue>
    </source>
</reference>
<dbReference type="Gene3D" id="3.40.1810.10">
    <property type="entry name" value="Transcription factor, MADS-box"/>
    <property type="match status" value="1"/>
</dbReference>
<evidence type="ECO:0000259" key="6">
    <source>
        <dbReference type="PROSITE" id="PS50066"/>
    </source>
</evidence>
<keyword evidence="5" id="KW-0539">Nucleus</keyword>
<evidence type="ECO:0000313" key="7">
    <source>
        <dbReference type="EMBL" id="KAF3337333.1"/>
    </source>
</evidence>
<dbReference type="SMART" id="SM00432">
    <property type="entry name" value="MADS"/>
    <property type="match status" value="1"/>
</dbReference>
<evidence type="ECO:0000256" key="3">
    <source>
        <dbReference type="ARBA" id="ARBA00023125"/>
    </source>
</evidence>
<dbReference type="GO" id="GO:0046983">
    <property type="term" value="F:protein dimerization activity"/>
    <property type="evidence" value="ECO:0007669"/>
    <property type="project" value="InterPro"/>
</dbReference>